<dbReference type="InterPro" id="IPR042100">
    <property type="entry name" value="Bug_dom1"/>
</dbReference>
<dbReference type="RefSeq" id="WP_073015170.1">
    <property type="nucleotide sequence ID" value="NZ_FRBW01000005.1"/>
</dbReference>
<evidence type="ECO:0000256" key="1">
    <source>
        <dbReference type="ARBA" id="ARBA00006987"/>
    </source>
</evidence>
<keyword evidence="2" id="KW-0732">Signal</keyword>
<evidence type="ECO:0000313" key="3">
    <source>
        <dbReference type="EMBL" id="SHN09516.1"/>
    </source>
</evidence>
<evidence type="ECO:0000313" key="4">
    <source>
        <dbReference type="Proteomes" id="UP000186002"/>
    </source>
</evidence>
<dbReference type="SUPFAM" id="SSF53850">
    <property type="entry name" value="Periplasmic binding protein-like II"/>
    <property type="match status" value="1"/>
</dbReference>
<organism evidence="3 4">
    <name type="scientific">Roseibium suaedae</name>
    <dbReference type="NCBI Taxonomy" id="735517"/>
    <lineage>
        <taxon>Bacteria</taxon>
        <taxon>Pseudomonadati</taxon>
        <taxon>Pseudomonadota</taxon>
        <taxon>Alphaproteobacteria</taxon>
        <taxon>Hyphomicrobiales</taxon>
        <taxon>Stappiaceae</taxon>
        <taxon>Roseibium</taxon>
    </lineage>
</organism>
<dbReference type="PROSITE" id="PS51318">
    <property type="entry name" value="TAT"/>
    <property type="match status" value="1"/>
</dbReference>
<evidence type="ECO:0000256" key="2">
    <source>
        <dbReference type="SAM" id="SignalP"/>
    </source>
</evidence>
<keyword evidence="3" id="KW-0675">Receptor</keyword>
<dbReference type="CDD" id="cd07012">
    <property type="entry name" value="PBP2_Bug_TTT"/>
    <property type="match status" value="1"/>
</dbReference>
<dbReference type="PANTHER" id="PTHR42928">
    <property type="entry name" value="TRICARBOXYLATE-BINDING PROTEIN"/>
    <property type="match status" value="1"/>
</dbReference>
<dbReference type="Pfam" id="PF03401">
    <property type="entry name" value="TctC"/>
    <property type="match status" value="1"/>
</dbReference>
<dbReference type="OrthoDB" id="8970543at2"/>
<dbReference type="STRING" id="735517.SAMN05444272_4065"/>
<sequence>MKLNRRSILSLAAALMVGVAAPAIAQDWPNGPVTLVVPWSAGGGTDATARMIGTLLEKKLGVPVPVVNRTGGSGVIGHTAIADAAPDGQTIGVATLEIGSMHTLGLTDLTYKAYTPIGLYNSDPAALFVRADAGYEDMPALLAALEKAPDREFKGSGSAQGGVNHLALAGMLLAAGLPVERVAWVPSEGAAPGLQDLAAGGVQIATASLPEAAALMSAGLIKPLAVFSEARLETAPDLPTFSQATGHDFALGSWRGVVAPAGIPEDVAAKLVAAVGEVVKDPEYLSFMKDRGYATQWTPAAEFETFMENSDKALAQSLNAVGLAKQ</sequence>
<dbReference type="Gene3D" id="3.40.190.150">
    <property type="entry name" value="Bordetella uptake gene, domain 1"/>
    <property type="match status" value="1"/>
</dbReference>
<dbReference type="Gene3D" id="3.40.190.10">
    <property type="entry name" value="Periplasmic binding protein-like II"/>
    <property type="match status" value="1"/>
</dbReference>
<dbReference type="AlphaFoldDB" id="A0A1M7P078"/>
<dbReference type="PANTHER" id="PTHR42928:SF5">
    <property type="entry name" value="BLR1237 PROTEIN"/>
    <property type="match status" value="1"/>
</dbReference>
<dbReference type="InterPro" id="IPR006311">
    <property type="entry name" value="TAT_signal"/>
</dbReference>
<feature type="chain" id="PRO_5012048507" evidence="2">
    <location>
        <begin position="26"/>
        <end position="326"/>
    </location>
</feature>
<gene>
    <name evidence="3" type="ORF">SAMN05444272_4065</name>
</gene>
<dbReference type="PIRSF" id="PIRSF017082">
    <property type="entry name" value="YflP"/>
    <property type="match status" value="1"/>
</dbReference>
<keyword evidence="4" id="KW-1185">Reference proteome</keyword>
<accession>A0A1M7P078</accession>
<comment type="similarity">
    <text evidence="1">Belongs to the UPF0065 (bug) family.</text>
</comment>
<reference evidence="3 4" key="1">
    <citation type="submission" date="2016-11" db="EMBL/GenBank/DDBJ databases">
        <authorList>
            <person name="Jaros S."/>
            <person name="Januszkiewicz K."/>
            <person name="Wedrychowicz H."/>
        </authorList>
    </citation>
    <scope>NUCLEOTIDE SEQUENCE [LARGE SCALE GENOMIC DNA]</scope>
    <source>
        <strain evidence="3 4">DSM 22153</strain>
    </source>
</reference>
<name>A0A1M7P078_9HYPH</name>
<dbReference type="EMBL" id="FRBW01000005">
    <property type="protein sequence ID" value="SHN09516.1"/>
    <property type="molecule type" value="Genomic_DNA"/>
</dbReference>
<protein>
    <submittedName>
        <fullName evidence="3">Tripartite-type tricarboxylate transporter, receptor component TctC</fullName>
    </submittedName>
</protein>
<proteinExistence type="inferred from homology"/>
<feature type="signal peptide" evidence="2">
    <location>
        <begin position="1"/>
        <end position="25"/>
    </location>
</feature>
<dbReference type="Proteomes" id="UP000186002">
    <property type="component" value="Unassembled WGS sequence"/>
</dbReference>
<dbReference type="InterPro" id="IPR005064">
    <property type="entry name" value="BUG"/>
</dbReference>